<keyword evidence="1" id="KW-0044">Antibiotic</keyword>
<comment type="function">
    <text evidence="1">The cytotoxic action of BPI is limited to many species of Gram-negative bacteria; this specificity may be explained by a strong affinity of the very basic N-terminal half for the negatively charged lipopolysaccharides that are unique to the Gram-negative bacterial outer envelope.</text>
</comment>
<dbReference type="GO" id="GO:0031663">
    <property type="term" value="P:lipopolysaccharide-mediated signaling pathway"/>
    <property type="evidence" value="ECO:0007669"/>
    <property type="project" value="TreeGrafter"/>
</dbReference>
<keyword evidence="1" id="KW-0399">Innate immunity</keyword>
<accession>A0A091RJ91</accession>
<keyword evidence="1" id="KW-0964">Secreted</keyword>
<dbReference type="AlphaFoldDB" id="A0A091RJ91"/>
<sequence>MVLLAVTEFVANSAAFAYFTAGALRRNISSGTLPRRFPLQLTTKSVGGFCPQLQQRYPDLPMELQLWARQPPLLSCHPHGLHGVLFASAEAFVVLPNASRVPAFL</sequence>
<dbReference type="GO" id="GO:0050829">
    <property type="term" value="P:defense response to Gram-negative bacterium"/>
    <property type="evidence" value="ECO:0007669"/>
    <property type="project" value="UniProtKB-UniRule"/>
</dbReference>
<keyword evidence="1" id="KW-0325">Glycoprotein</keyword>
<keyword evidence="1" id="KW-0929">Antimicrobial</keyword>
<evidence type="ECO:0000259" key="2">
    <source>
        <dbReference type="Pfam" id="PF02886"/>
    </source>
</evidence>
<dbReference type="InterPro" id="IPR032942">
    <property type="entry name" value="BPI/LBP/Plunc"/>
</dbReference>
<keyword evidence="4" id="KW-1185">Reference proteome</keyword>
<dbReference type="GO" id="GO:0045087">
    <property type="term" value="P:innate immune response"/>
    <property type="evidence" value="ECO:0007669"/>
    <property type="project" value="UniProtKB-UniRule"/>
</dbReference>
<dbReference type="Pfam" id="PF02886">
    <property type="entry name" value="LBP_BPI_CETP_C"/>
    <property type="match status" value="1"/>
</dbReference>
<comment type="domain">
    <text evidence="1">The N- and C-terminal barrels adopt an identical fold despite having only 13% of conserved residues.</text>
</comment>
<dbReference type="Gene3D" id="3.15.20.10">
    <property type="entry name" value="Bactericidal permeability-increasing protein, domain 2"/>
    <property type="match status" value="1"/>
</dbReference>
<feature type="domain" description="Lipid-binding serum glycoprotein C-terminal" evidence="2">
    <location>
        <begin position="1"/>
        <end position="104"/>
    </location>
</feature>
<comment type="domain">
    <text evidence="1">The N-terminal region may be exposed to the interior of the granule, whereas the C-terminal portion may be embedded in the membrane. During phagocytosis and degranulation, proteases may be released and activated and cleave BPI at the junction of the N- and C-terminal portions of the molecule, providing controlled release of the N-terminal antibacterial fragment when bacteria are ingested.</text>
</comment>
<dbReference type="EMBL" id="KK818056">
    <property type="protein sequence ID" value="KFQ39019.1"/>
    <property type="molecule type" value="Genomic_DNA"/>
</dbReference>
<dbReference type="PANTHER" id="PTHR10504">
    <property type="entry name" value="BACTERICIDAL PERMEABILITY-INCREASING BPI PROTEIN-RELATED"/>
    <property type="match status" value="1"/>
</dbReference>
<protein>
    <recommendedName>
        <fullName evidence="1">Bactericidal permeability-increasing protein</fullName>
        <shortName evidence="1">BPI</shortName>
    </recommendedName>
</protein>
<dbReference type="Proteomes" id="UP000053369">
    <property type="component" value="Unassembled WGS sequence"/>
</dbReference>
<dbReference type="GO" id="GO:0001530">
    <property type="term" value="F:lipopolysaccharide binding"/>
    <property type="evidence" value="ECO:0007669"/>
    <property type="project" value="TreeGrafter"/>
</dbReference>
<evidence type="ECO:0000313" key="3">
    <source>
        <dbReference type="EMBL" id="KFQ39019.1"/>
    </source>
</evidence>
<comment type="subcellular location">
    <subcellularLocation>
        <location evidence="1">Secreted</location>
    </subcellularLocation>
</comment>
<dbReference type="InterPro" id="IPR001124">
    <property type="entry name" value="Lipid-bd_serum_glycop_C"/>
</dbReference>
<keyword evidence="1" id="KW-1015">Disulfide bond</keyword>
<dbReference type="SUPFAM" id="SSF55394">
    <property type="entry name" value="Bactericidal permeability-increasing protein, BPI"/>
    <property type="match status" value="1"/>
</dbReference>
<comment type="subunit">
    <text evidence="1">Monomer. Homodimer; disulfide-linked.</text>
</comment>
<proteinExistence type="predicted"/>
<name>A0A091RJ91_9AVES</name>
<reference evidence="3 4" key="1">
    <citation type="submission" date="2014-04" db="EMBL/GenBank/DDBJ databases">
        <title>Genome evolution of avian class.</title>
        <authorList>
            <person name="Zhang G."/>
            <person name="Li C."/>
        </authorList>
    </citation>
    <scope>NUCLEOTIDE SEQUENCE [LARGE SCALE GENOMIC DNA]</scope>
    <source>
        <strain evidence="3">BGI_N332</strain>
    </source>
</reference>
<dbReference type="InterPro" id="IPR017943">
    <property type="entry name" value="Bactericidal_perm-incr_a/b_dom"/>
</dbReference>
<evidence type="ECO:0000256" key="1">
    <source>
        <dbReference type="RuleBase" id="RU369039"/>
    </source>
</evidence>
<organism evidence="3 4">
    <name type="scientific">Mesitornis unicolor</name>
    <name type="common">brown roatelo</name>
    <dbReference type="NCBI Taxonomy" id="54374"/>
    <lineage>
        <taxon>Eukaryota</taxon>
        <taxon>Metazoa</taxon>
        <taxon>Chordata</taxon>
        <taxon>Craniata</taxon>
        <taxon>Vertebrata</taxon>
        <taxon>Euteleostomi</taxon>
        <taxon>Archelosauria</taxon>
        <taxon>Archosauria</taxon>
        <taxon>Dinosauria</taxon>
        <taxon>Saurischia</taxon>
        <taxon>Theropoda</taxon>
        <taxon>Coelurosauria</taxon>
        <taxon>Aves</taxon>
        <taxon>Neognathae</taxon>
        <taxon>Neoaves</taxon>
        <taxon>Columbimorphae</taxon>
        <taxon>Mesitornithiformes</taxon>
        <taxon>Mesitornithidae</taxon>
        <taxon>Mesitornis</taxon>
    </lineage>
</organism>
<dbReference type="PANTHER" id="PTHR10504:SF84">
    <property type="entry name" value="BACTERICIDAL PERMEABILITY-INCREASING PROTEIN"/>
    <property type="match status" value="1"/>
</dbReference>
<keyword evidence="1" id="KW-0732">Signal</keyword>
<keyword evidence="1" id="KW-0391">Immunity</keyword>
<evidence type="ECO:0000313" key="4">
    <source>
        <dbReference type="Proteomes" id="UP000053369"/>
    </source>
</evidence>
<gene>
    <name evidence="3" type="ORF">N332_07261</name>
</gene>
<dbReference type="GO" id="GO:0005615">
    <property type="term" value="C:extracellular space"/>
    <property type="evidence" value="ECO:0007669"/>
    <property type="project" value="UniProtKB-UniRule"/>
</dbReference>
<feature type="non-terminal residue" evidence="3">
    <location>
        <position position="105"/>
    </location>
</feature>